<proteinExistence type="predicted"/>
<keyword evidence="1" id="KW-0812">Transmembrane</keyword>
<gene>
    <name evidence="2" type="ORF">SAMN05216198_2655</name>
</gene>
<keyword evidence="1" id="KW-0472">Membrane</keyword>
<dbReference type="STRING" id="797277.SAMN05216198_2655"/>
<dbReference type="InterPro" id="IPR021438">
    <property type="entry name" value="DUF3087"/>
</dbReference>
<dbReference type="Proteomes" id="UP000243426">
    <property type="component" value="Chromosome I"/>
</dbReference>
<evidence type="ECO:0000313" key="2">
    <source>
        <dbReference type="EMBL" id="SDS74055.1"/>
    </source>
</evidence>
<dbReference type="OrthoDB" id="6118461at2"/>
<dbReference type="AlphaFoldDB" id="A0A1H1UNI7"/>
<evidence type="ECO:0000256" key="1">
    <source>
        <dbReference type="SAM" id="Phobius"/>
    </source>
</evidence>
<organism evidence="2 3">
    <name type="scientific">Halopseudomonas litoralis</name>
    <dbReference type="NCBI Taxonomy" id="797277"/>
    <lineage>
        <taxon>Bacteria</taxon>
        <taxon>Pseudomonadati</taxon>
        <taxon>Pseudomonadota</taxon>
        <taxon>Gammaproteobacteria</taxon>
        <taxon>Pseudomonadales</taxon>
        <taxon>Pseudomonadaceae</taxon>
        <taxon>Halopseudomonas</taxon>
    </lineage>
</organism>
<keyword evidence="1" id="KW-1133">Transmembrane helix</keyword>
<dbReference type="Pfam" id="PF11286">
    <property type="entry name" value="DUF3087"/>
    <property type="match status" value="1"/>
</dbReference>
<sequence>MFEIQPMDPLLYREQTRRSTLILCAILAALCISLATLSVALFGEPGGNNFRWNLGGVIAGLLLTMALVRLNLWQQPWMTPAVYGFRLKRNLMKVTNIMHQVEAGVAANDPTAMRVLRFYHLGLTQMHQLDGNSSAASDLVKEVDQHREHMLAQGIEPEQNRLDPGWLAEVSSQWRDSKRH</sequence>
<dbReference type="RefSeq" id="WP_090274020.1">
    <property type="nucleotide sequence ID" value="NZ_LT629748.1"/>
</dbReference>
<keyword evidence="3" id="KW-1185">Reference proteome</keyword>
<reference evidence="3" key="1">
    <citation type="submission" date="2016-10" db="EMBL/GenBank/DDBJ databases">
        <authorList>
            <person name="Varghese N."/>
            <person name="Submissions S."/>
        </authorList>
    </citation>
    <scope>NUCLEOTIDE SEQUENCE [LARGE SCALE GENOMIC DNA]</scope>
    <source>
        <strain evidence="3">2SM5</strain>
    </source>
</reference>
<feature type="transmembrane region" description="Helical" evidence="1">
    <location>
        <begin position="54"/>
        <end position="72"/>
    </location>
</feature>
<evidence type="ECO:0008006" key="4">
    <source>
        <dbReference type="Google" id="ProtNLM"/>
    </source>
</evidence>
<dbReference type="EMBL" id="LT629748">
    <property type="protein sequence ID" value="SDS74055.1"/>
    <property type="molecule type" value="Genomic_DNA"/>
</dbReference>
<evidence type="ECO:0000313" key="3">
    <source>
        <dbReference type="Proteomes" id="UP000243426"/>
    </source>
</evidence>
<name>A0A1H1UNI7_9GAMM</name>
<protein>
    <recommendedName>
        <fullName evidence="4">DUF3087 domain-containing protein</fullName>
    </recommendedName>
</protein>
<feature type="transmembrane region" description="Helical" evidence="1">
    <location>
        <begin position="21"/>
        <end position="42"/>
    </location>
</feature>
<accession>A0A1H1UNI7</accession>